<organism evidence="1">
    <name type="scientific">Acinetobacter lwoffii</name>
    <dbReference type="NCBI Taxonomy" id="28090"/>
    <lineage>
        <taxon>Bacteria</taxon>
        <taxon>Pseudomonadati</taxon>
        <taxon>Pseudomonadota</taxon>
        <taxon>Gammaproteobacteria</taxon>
        <taxon>Moraxellales</taxon>
        <taxon>Moraxellaceae</taxon>
        <taxon>Acinetobacter</taxon>
    </lineage>
</organism>
<dbReference type="SMART" id="SM00671">
    <property type="entry name" value="SEL1"/>
    <property type="match status" value="1"/>
</dbReference>
<name>A0A385L0T7_ACILW</name>
<dbReference type="RefSeq" id="WP_004282076.1">
    <property type="nucleotide sequence ID" value="NZ_CP032287.2"/>
</dbReference>
<dbReference type="InterPro" id="IPR006597">
    <property type="entry name" value="Sel1-like"/>
</dbReference>
<dbReference type="EMBL" id="CP032287">
    <property type="protein sequence ID" value="AYA01211.1"/>
    <property type="molecule type" value="Genomic_DNA"/>
</dbReference>
<dbReference type="SUPFAM" id="SSF81901">
    <property type="entry name" value="HCP-like"/>
    <property type="match status" value="1"/>
</dbReference>
<accession>A0A385L0T7</accession>
<dbReference type="AlphaFoldDB" id="A0A385L0T7"/>
<dbReference type="Gene3D" id="1.25.40.10">
    <property type="entry name" value="Tetratricopeptide repeat domain"/>
    <property type="match status" value="1"/>
</dbReference>
<protein>
    <submittedName>
        <fullName evidence="1">Sel1 repeat family protein</fullName>
    </submittedName>
</protein>
<reference evidence="1" key="1">
    <citation type="submission" date="2018-09" db="EMBL/GenBank/DDBJ databases">
        <title>Resistance of ancient and modern Acinetobacter lwoffii strains to heavy metals and arsenic revealed by genome analysis.</title>
        <authorList>
            <person name="Mindlin S."/>
            <person name="Petrenko A."/>
            <person name="Kurakov A."/>
            <person name="Beletsky A."/>
            <person name="Mardanov A."/>
            <person name="Petrova M."/>
        </authorList>
    </citation>
    <scope>NUCLEOTIDE SEQUENCE</scope>
    <source>
        <strain evidence="1">ED9-5a</strain>
        <plasmid evidence="1">pALWED3.2</plasmid>
    </source>
</reference>
<dbReference type="InterPro" id="IPR011990">
    <property type="entry name" value="TPR-like_helical_dom_sf"/>
</dbReference>
<proteinExistence type="predicted"/>
<evidence type="ECO:0000313" key="1">
    <source>
        <dbReference type="EMBL" id="AYA01211.1"/>
    </source>
</evidence>
<geneLocation type="plasmid" evidence="1">
    <name>pALWED3.2</name>
</geneLocation>
<sequence>MGFLSNLFSSKNKIDSNMLMKATHYANKIYNIPIEFLDEVLKDVSAKELNTALITLLEDNPSISNKPLHEQYAFVFAKLYDRYLIKIGKKFDYFKQLTSIEIEEDREKGINYLTGRNNTSKDLVLAEKLLIRVGLQGDVRSQEILGDLYYKGDVLPKNLAKATEWYSLAANGFNSERARRCLDWMSSKNETIFSEDNEIIKDLS</sequence>
<gene>
    <name evidence="1" type="ORF">ABALW_A0014</name>
</gene>
<keyword evidence="1" id="KW-0614">Plasmid</keyword>